<evidence type="ECO:0000313" key="3">
    <source>
        <dbReference type="Proteomes" id="UP000325577"/>
    </source>
</evidence>
<reference evidence="2 3" key="1">
    <citation type="submission" date="2019-09" db="EMBL/GenBank/DDBJ databases">
        <title>A chromosome-level genome assembly of the Chinese tupelo Nyssa sinensis.</title>
        <authorList>
            <person name="Yang X."/>
            <person name="Kang M."/>
            <person name="Yang Y."/>
            <person name="Xiong H."/>
            <person name="Wang M."/>
            <person name="Zhang Z."/>
            <person name="Wang Z."/>
            <person name="Wu H."/>
            <person name="Ma T."/>
            <person name="Liu J."/>
            <person name="Xi Z."/>
        </authorList>
    </citation>
    <scope>NUCLEOTIDE SEQUENCE [LARGE SCALE GENOMIC DNA]</scope>
    <source>
        <strain evidence="2">J267</strain>
        <tissue evidence="2">Leaf</tissue>
    </source>
</reference>
<keyword evidence="3" id="KW-1185">Reference proteome</keyword>
<protein>
    <submittedName>
        <fullName evidence="2">Uncharacterized protein</fullName>
    </submittedName>
</protein>
<gene>
    <name evidence="2" type="ORF">F0562_015343</name>
</gene>
<organism evidence="2 3">
    <name type="scientific">Nyssa sinensis</name>
    <dbReference type="NCBI Taxonomy" id="561372"/>
    <lineage>
        <taxon>Eukaryota</taxon>
        <taxon>Viridiplantae</taxon>
        <taxon>Streptophyta</taxon>
        <taxon>Embryophyta</taxon>
        <taxon>Tracheophyta</taxon>
        <taxon>Spermatophyta</taxon>
        <taxon>Magnoliopsida</taxon>
        <taxon>eudicotyledons</taxon>
        <taxon>Gunneridae</taxon>
        <taxon>Pentapetalae</taxon>
        <taxon>asterids</taxon>
        <taxon>Cornales</taxon>
        <taxon>Nyssaceae</taxon>
        <taxon>Nyssa</taxon>
    </lineage>
</organism>
<sequence length="173" mass="19231">MYKSILRARPGRKPGGNDLMKLNPISGLRKEATLSRPSRFASDCIKAMGIMLRYGSHGQICEKERKPKRENRELQPWEEESSLEEAVAWLRNHSELACKVGWPDWEVDQGRSYGNIDIDPALLNTPGIMTGTELTSDSSEGAELRGSSSGVNGQMVDGKSYEDAIYELSRLNG</sequence>
<evidence type="ECO:0000256" key="1">
    <source>
        <dbReference type="SAM" id="MobiDB-lite"/>
    </source>
</evidence>
<dbReference type="EMBL" id="CM018050">
    <property type="protein sequence ID" value="KAA8517868.1"/>
    <property type="molecule type" value="Genomic_DNA"/>
</dbReference>
<feature type="region of interest" description="Disordered" evidence="1">
    <location>
        <begin position="134"/>
        <end position="156"/>
    </location>
</feature>
<dbReference type="AlphaFoldDB" id="A0A5J4ZK11"/>
<proteinExistence type="predicted"/>
<name>A0A5J4ZK11_9ASTE</name>
<evidence type="ECO:0000313" key="2">
    <source>
        <dbReference type="EMBL" id="KAA8517868.1"/>
    </source>
</evidence>
<accession>A0A5J4ZK11</accession>
<dbReference type="Proteomes" id="UP000325577">
    <property type="component" value="Linkage Group LG7"/>
</dbReference>